<dbReference type="AlphaFoldDB" id="A0A6I3L4S4"/>
<comment type="caution">
    <text evidence="1">The sequence shown here is derived from an EMBL/GenBank/DDBJ whole genome shotgun (WGS) entry which is preliminary data.</text>
</comment>
<reference evidence="1 2" key="1">
    <citation type="submission" date="2019-11" db="EMBL/GenBank/DDBJ databases">
        <title>Nocardia sp. nov. CT2-14 isolated from soil.</title>
        <authorList>
            <person name="Kanchanasin P."/>
            <person name="Tanasupawat S."/>
            <person name="Yuki M."/>
            <person name="Kudo T."/>
        </authorList>
    </citation>
    <scope>NUCLEOTIDE SEQUENCE [LARGE SCALE GENOMIC DNA]</scope>
    <source>
        <strain evidence="1 2">CT2-14</strain>
    </source>
</reference>
<keyword evidence="2" id="KW-1185">Reference proteome</keyword>
<organism evidence="1 2">
    <name type="scientific">Nocardia aurantiaca</name>
    <dbReference type="NCBI Taxonomy" id="2675850"/>
    <lineage>
        <taxon>Bacteria</taxon>
        <taxon>Bacillati</taxon>
        <taxon>Actinomycetota</taxon>
        <taxon>Actinomycetes</taxon>
        <taxon>Mycobacteriales</taxon>
        <taxon>Nocardiaceae</taxon>
        <taxon>Nocardia</taxon>
    </lineage>
</organism>
<dbReference type="EMBL" id="WMBB01000023">
    <property type="protein sequence ID" value="MTE17352.1"/>
    <property type="molecule type" value="Genomic_DNA"/>
</dbReference>
<evidence type="ECO:0000313" key="2">
    <source>
        <dbReference type="Proteomes" id="UP000432464"/>
    </source>
</evidence>
<proteinExistence type="predicted"/>
<dbReference type="RefSeq" id="WP_154791772.1">
    <property type="nucleotide sequence ID" value="NZ_WMBB01000023.1"/>
</dbReference>
<protein>
    <submittedName>
        <fullName evidence="1">Uncharacterized protein</fullName>
    </submittedName>
</protein>
<dbReference type="Proteomes" id="UP000432464">
    <property type="component" value="Unassembled WGS sequence"/>
</dbReference>
<accession>A0A6I3L4S4</accession>
<name>A0A6I3L4S4_9NOCA</name>
<evidence type="ECO:0000313" key="1">
    <source>
        <dbReference type="EMBL" id="MTE17352.1"/>
    </source>
</evidence>
<gene>
    <name evidence="1" type="ORF">GLP40_32025</name>
</gene>
<sequence length="54" mass="5729">MRQARAIGAGTASRAAPEYQGLGLGTAIVDRLLVWAANRSIPPGRSRGLRRRVG</sequence>